<dbReference type="PANTHER" id="PTHR19818">
    <property type="entry name" value="ZINC FINGER PROTEIN ZIC AND GLI"/>
    <property type="match status" value="1"/>
</dbReference>
<evidence type="ECO:0000313" key="10">
    <source>
        <dbReference type="Proteomes" id="UP000232688"/>
    </source>
</evidence>
<feature type="domain" description="C2H2-type" evidence="8">
    <location>
        <begin position="54"/>
        <end position="88"/>
    </location>
</feature>
<dbReference type="VEuPathDB" id="FungiDB:RhiirA1_320317"/>
<evidence type="ECO:0000256" key="1">
    <source>
        <dbReference type="ARBA" id="ARBA00004123"/>
    </source>
</evidence>
<dbReference type="AlphaFoldDB" id="A0A2N0QYP3"/>
<dbReference type="GO" id="GO:0045944">
    <property type="term" value="P:positive regulation of transcription by RNA polymerase II"/>
    <property type="evidence" value="ECO:0007669"/>
    <property type="project" value="UniProtKB-ARBA"/>
</dbReference>
<accession>A0A2N0QYP3</accession>
<dbReference type="GO" id="GO:0000981">
    <property type="term" value="F:DNA-binding transcription factor activity, RNA polymerase II-specific"/>
    <property type="evidence" value="ECO:0007669"/>
    <property type="project" value="TreeGrafter"/>
</dbReference>
<keyword evidence="4 7" id="KW-0863">Zinc-finger</keyword>
<dbReference type="PROSITE" id="PS50157">
    <property type="entry name" value="ZINC_FINGER_C2H2_2"/>
    <property type="match status" value="3"/>
</dbReference>
<keyword evidence="2" id="KW-0479">Metal-binding</keyword>
<evidence type="ECO:0000256" key="2">
    <source>
        <dbReference type="ARBA" id="ARBA00022723"/>
    </source>
</evidence>
<evidence type="ECO:0000259" key="8">
    <source>
        <dbReference type="PROSITE" id="PS50157"/>
    </source>
</evidence>
<name>A0A2N0QYP3_9GLOM</name>
<organism evidence="9 10">
    <name type="scientific">Rhizophagus irregularis</name>
    <dbReference type="NCBI Taxonomy" id="588596"/>
    <lineage>
        <taxon>Eukaryota</taxon>
        <taxon>Fungi</taxon>
        <taxon>Fungi incertae sedis</taxon>
        <taxon>Mucoromycota</taxon>
        <taxon>Glomeromycotina</taxon>
        <taxon>Glomeromycetes</taxon>
        <taxon>Glomerales</taxon>
        <taxon>Glomeraceae</taxon>
        <taxon>Rhizophagus</taxon>
    </lineage>
</organism>
<dbReference type="InterPro" id="IPR013087">
    <property type="entry name" value="Znf_C2H2_type"/>
</dbReference>
<proteinExistence type="predicted"/>
<keyword evidence="5" id="KW-0862">Zinc</keyword>
<dbReference type="Proteomes" id="UP000232688">
    <property type="component" value="Unassembled WGS sequence"/>
</dbReference>
<dbReference type="FunFam" id="3.30.160.60:FF:000744">
    <property type="entry name" value="zinc finger E-box-binding homeobox 1"/>
    <property type="match status" value="1"/>
</dbReference>
<dbReference type="EMBL" id="LLXH01002243">
    <property type="protein sequence ID" value="PKC56173.1"/>
    <property type="molecule type" value="Genomic_DNA"/>
</dbReference>
<feature type="domain" description="C2H2-type" evidence="8">
    <location>
        <begin position="1"/>
        <end position="23"/>
    </location>
</feature>
<evidence type="ECO:0000256" key="4">
    <source>
        <dbReference type="ARBA" id="ARBA00022771"/>
    </source>
</evidence>
<dbReference type="Gene3D" id="3.30.160.60">
    <property type="entry name" value="Classic Zinc Finger"/>
    <property type="match status" value="3"/>
</dbReference>
<reference evidence="9 10" key="1">
    <citation type="submission" date="2017-10" db="EMBL/GenBank/DDBJ databases">
        <title>Extensive intraspecific genome diversity in a model arbuscular mycorrhizal fungus.</title>
        <authorList>
            <person name="Chen E.C.H."/>
            <person name="Morin E."/>
            <person name="Baudet D."/>
            <person name="Noel J."/>
            <person name="Ndikumana S."/>
            <person name="Charron P."/>
            <person name="St-Onge C."/>
            <person name="Giorgi J."/>
            <person name="Grigoriev I.V."/>
            <person name="Roux C."/>
            <person name="Martin F.M."/>
            <person name="Corradi N."/>
        </authorList>
    </citation>
    <scope>NUCLEOTIDE SEQUENCE [LARGE SCALE GENOMIC DNA]</scope>
    <source>
        <strain evidence="9 10">A1</strain>
    </source>
</reference>
<dbReference type="GO" id="GO:0005634">
    <property type="term" value="C:nucleus"/>
    <property type="evidence" value="ECO:0007669"/>
    <property type="project" value="UniProtKB-SubCell"/>
</dbReference>
<feature type="non-terminal residue" evidence="9">
    <location>
        <position position="1"/>
    </location>
</feature>
<dbReference type="PANTHER" id="PTHR19818:SF139">
    <property type="entry name" value="PAIR-RULE PROTEIN ODD-PAIRED"/>
    <property type="match status" value="1"/>
</dbReference>
<evidence type="ECO:0000256" key="7">
    <source>
        <dbReference type="PROSITE-ProRule" id="PRU00042"/>
    </source>
</evidence>
<reference evidence="9 10" key="2">
    <citation type="submission" date="2017-10" db="EMBL/GenBank/DDBJ databases">
        <title>Genome analyses suggest a sexual origin of heterokaryosis in a supposedly ancient asexual fungus.</title>
        <authorList>
            <person name="Corradi N."/>
            <person name="Sedzielewska K."/>
            <person name="Noel J."/>
            <person name="Charron P."/>
            <person name="Farinelli L."/>
            <person name="Marton T."/>
            <person name="Kruger M."/>
            <person name="Pelin A."/>
            <person name="Brachmann A."/>
            <person name="Corradi N."/>
        </authorList>
    </citation>
    <scope>NUCLEOTIDE SEQUENCE [LARGE SCALE GENOMIC DNA]</scope>
    <source>
        <strain evidence="9 10">A1</strain>
    </source>
</reference>
<dbReference type="InterPro" id="IPR036236">
    <property type="entry name" value="Znf_C2H2_sf"/>
</dbReference>
<keyword evidence="3" id="KW-0677">Repeat</keyword>
<evidence type="ECO:0000313" key="9">
    <source>
        <dbReference type="EMBL" id="PKC56173.1"/>
    </source>
</evidence>
<comment type="caution">
    <text evidence="9">The sequence shown here is derived from an EMBL/GenBank/DDBJ whole genome shotgun (WGS) entry which is preliminary data.</text>
</comment>
<dbReference type="GO" id="GO:0000978">
    <property type="term" value="F:RNA polymerase II cis-regulatory region sequence-specific DNA binding"/>
    <property type="evidence" value="ECO:0007669"/>
    <property type="project" value="TreeGrafter"/>
</dbReference>
<gene>
    <name evidence="9" type="ORF">RhiirA1_320317</name>
</gene>
<evidence type="ECO:0000256" key="3">
    <source>
        <dbReference type="ARBA" id="ARBA00022737"/>
    </source>
</evidence>
<feature type="non-terminal residue" evidence="9">
    <location>
        <position position="90"/>
    </location>
</feature>
<evidence type="ECO:0000256" key="5">
    <source>
        <dbReference type="ARBA" id="ARBA00022833"/>
    </source>
</evidence>
<sequence>CGKSFTQKSGLNRHKKIHTDERPYQCEFDNCKKRFRERFKLTTHQRILYNIKPYICNFPNCTRSFSDIVNISENGNKRHKRTHSGEKPYK</sequence>
<evidence type="ECO:0000256" key="6">
    <source>
        <dbReference type="ARBA" id="ARBA00023242"/>
    </source>
</evidence>
<dbReference type="SMART" id="SM00355">
    <property type="entry name" value="ZnF_C2H2"/>
    <property type="match status" value="3"/>
</dbReference>
<keyword evidence="6" id="KW-0539">Nucleus</keyword>
<dbReference type="Pfam" id="PF00096">
    <property type="entry name" value="zf-C2H2"/>
    <property type="match status" value="2"/>
</dbReference>
<comment type="subcellular location">
    <subcellularLocation>
        <location evidence="1">Nucleus</location>
    </subcellularLocation>
</comment>
<dbReference type="InterPro" id="IPR050329">
    <property type="entry name" value="GLI_C2H2-zinc-finger"/>
</dbReference>
<dbReference type="SUPFAM" id="SSF57667">
    <property type="entry name" value="beta-beta-alpha zinc fingers"/>
    <property type="match status" value="2"/>
</dbReference>
<protein>
    <recommendedName>
        <fullName evidence="8">C2H2-type domain-containing protein</fullName>
    </recommendedName>
</protein>
<dbReference type="GO" id="GO:0008270">
    <property type="term" value="F:zinc ion binding"/>
    <property type="evidence" value="ECO:0007669"/>
    <property type="project" value="UniProtKB-KW"/>
</dbReference>
<feature type="domain" description="C2H2-type" evidence="8">
    <location>
        <begin position="24"/>
        <end position="53"/>
    </location>
</feature>